<protein>
    <submittedName>
        <fullName evidence="2">Geranylgeranyl reductase family protein</fullName>
    </submittedName>
</protein>
<name>A0ABM8QGK3_9BACT</name>
<dbReference type="EMBL" id="CAJNBJ010000001">
    <property type="protein sequence ID" value="CAE6696065.1"/>
    <property type="molecule type" value="Genomic_DNA"/>
</dbReference>
<dbReference type="InterPro" id="IPR002938">
    <property type="entry name" value="FAD-bd"/>
</dbReference>
<dbReference type="InterPro" id="IPR036188">
    <property type="entry name" value="FAD/NAD-bd_sf"/>
</dbReference>
<dbReference type="PRINTS" id="PR00420">
    <property type="entry name" value="RNGMNOXGNASE"/>
</dbReference>
<evidence type="ECO:0000313" key="2">
    <source>
        <dbReference type="EMBL" id="CAE6696065.1"/>
    </source>
</evidence>
<dbReference type="SUPFAM" id="SSF51905">
    <property type="entry name" value="FAD/NAD(P)-binding domain"/>
    <property type="match status" value="1"/>
</dbReference>
<dbReference type="PANTHER" id="PTHR42685">
    <property type="entry name" value="GERANYLGERANYL DIPHOSPHATE REDUCTASE"/>
    <property type="match status" value="1"/>
</dbReference>
<dbReference type="InterPro" id="IPR011777">
    <property type="entry name" value="Geranylgeranyl_Rdtase_fam"/>
</dbReference>
<evidence type="ECO:0000313" key="3">
    <source>
        <dbReference type="Proteomes" id="UP000675880"/>
    </source>
</evidence>
<dbReference type="Proteomes" id="UP000675880">
    <property type="component" value="Unassembled WGS sequence"/>
</dbReference>
<gene>
    <name evidence="2" type="ORF">NSPZN2_10462</name>
</gene>
<dbReference type="Pfam" id="PF01494">
    <property type="entry name" value="FAD_binding_3"/>
    <property type="match status" value="1"/>
</dbReference>
<dbReference type="NCBIfam" id="TIGR02032">
    <property type="entry name" value="GG-red-SF"/>
    <property type="match status" value="1"/>
</dbReference>
<organism evidence="2 3">
    <name type="scientific">Nitrospira defluvii</name>
    <dbReference type="NCBI Taxonomy" id="330214"/>
    <lineage>
        <taxon>Bacteria</taxon>
        <taxon>Pseudomonadati</taxon>
        <taxon>Nitrospirota</taxon>
        <taxon>Nitrospiria</taxon>
        <taxon>Nitrospirales</taxon>
        <taxon>Nitrospiraceae</taxon>
        <taxon>Nitrospira</taxon>
    </lineage>
</organism>
<dbReference type="Gene3D" id="3.50.50.60">
    <property type="entry name" value="FAD/NAD(P)-binding domain"/>
    <property type="match status" value="1"/>
</dbReference>
<keyword evidence="3" id="KW-1185">Reference proteome</keyword>
<feature type="domain" description="FAD-binding" evidence="1">
    <location>
        <begin position="10"/>
        <end position="310"/>
    </location>
</feature>
<sequence length="402" mass="44127">MTGRQGRTTYDVIIVGMGPAGASAAAALSRGGLAVLGLDKDTHPRYKVCGGGLSARIEQLLEPGFRSVVEQTIKGVQFVHRGRDPLLIESSEAIAYMVMRDRFDHYLVQQAIHAGTDIRTGDSVEGITQDSTGVEVLTGQRRFRAHVVIGADGANSLVARQLFPNRSQYRAPALESEVQIGEGRHFPGSTTILVDVGAARQGYGWIFPKRECLSVGVGEFRRKATNLRATFERFVKEERGLSGWEVPRPVGHPIPAYSEAERNQRSEGCSTFVNGRAALIGDAGHLVDPLFGEGIYYAVRSGQMVARAILADKQVCAESLLAYEAALEREILPDFRVTGRIASVVYAFPRLAFKLLRRYQEVVQAYFRVLQGHTTAAQFLPDAKQRLKASVNDLLLEALQMR</sequence>
<dbReference type="PANTHER" id="PTHR42685:SF22">
    <property type="entry name" value="CONDITIONED MEDIUM FACTOR RECEPTOR 1"/>
    <property type="match status" value="1"/>
</dbReference>
<accession>A0ABM8QGK3</accession>
<proteinExistence type="predicted"/>
<evidence type="ECO:0000259" key="1">
    <source>
        <dbReference type="Pfam" id="PF01494"/>
    </source>
</evidence>
<dbReference type="RefSeq" id="WP_213040342.1">
    <property type="nucleotide sequence ID" value="NZ_CAJNBJ010000001.1"/>
</dbReference>
<dbReference type="InterPro" id="IPR050407">
    <property type="entry name" value="Geranylgeranyl_reductase"/>
</dbReference>
<comment type="caution">
    <text evidence="2">The sequence shown here is derived from an EMBL/GenBank/DDBJ whole genome shotgun (WGS) entry which is preliminary data.</text>
</comment>
<reference evidence="2 3" key="1">
    <citation type="submission" date="2021-02" db="EMBL/GenBank/DDBJ databases">
        <authorList>
            <person name="Han P."/>
        </authorList>
    </citation>
    <scope>NUCLEOTIDE SEQUENCE [LARGE SCALE GENOMIC DNA]</scope>
    <source>
        <strain evidence="2">Candidatus Nitrospira sp. ZN2</strain>
    </source>
</reference>